<dbReference type="Proteomes" id="UP001652628">
    <property type="component" value="Chromosome 2"/>
</dbReference>
<dbReference type="Pfam" id="PF07572">
    <property type="entry name" value="BCNT"/>
    <property type="match status" value="1"/>
</dbReference>
<proteinExistence type="predicted"/>
<dbReference type="GeneID" id="139353997"/>
<dbReference type="RefSeq" id="XP_070854308.1">
    <property type="nucleotide sequence ID" value="XM_070998207.1"/>
</dbReference>
<protein>
    <recommendedName>
        <fullName evidence="1">Craniofacial development protein 1</fullName>
    </recommendedName>
    <alternativeName>
        <fullName evidence="2">Bucentaur</fullName>
    </alternativeName>
</protein>
<keyword evidence="5" id="KW-1185">Reference proteome</keyword>
<sequence length="233" mass="26908">MYTGEEFASDCASDKDYFVDRERSGTVDSYELSDKPETKMYTQSFNHSARTLRKPRQFAFSKNGNNITDGDELQSDEEADKSHSAALWADFLSDVSVESKTTPKTDDAGEGVNIISKPEVKLEEAEHTLNNTVIKKKQTKPILGSRPVTFKRPLCKDKIGSLINKPEKKKKLSLLEKSQMDWKNFKKYEGIDEQLRTHNKGKDGYLDRQEFLERTDLRQFEIEKNLRQSRRQN</sequence>
<feature type="region of interest" description="Disordered" evidence="3">
    <location>
        <begin position="45"/>
        <end position="81"/>
    </location>
</feature>
<evidence type="ECO:0000256" key="3">
    <source>
        <dbReference type="SAM" id="MobiDB-lite"/>
    </source>
</evidence>
<gene>
    <name evidence="6" type="primary">Yeti</name>
</gene>
<feature type="domain" description="BCNT-C" evidence="4">
    <location>
        <begin position="150"/>
        <end position="233"/>
    </location>
</feature>
<evidence type="ECO:0000256" key="2">
    <source>
        <dbReference type="ARBA" id="ARBA00030244"/>
    </source>
</evidence>
<evidence type="ECO:0000256" key="1">
    <source>
        <dbReference type="ARBA" id="ARBA00019033"/>
    </source>
</evidence>
<reference evidence="5" key="1">
    <citation type="submission" date="2025-05" db="UniProtKB">
        <authorList>
            <consortium name="RefSeq"/>
        </authorList>
    </citation>
    <scope>NUCLEOTIDE SEQUENCE [LARGE SCALE GENOMIC DNA]</scope>
</reference>
<evidence type="ECO:0000259" key="4">
    <source>
        <dbReference type="PROSITE" id="PS51279"/>
    </source>
</evidence>
<dbReference type="InterPro" id="IPR027124">
    <property type="entry name" value="Swc5/CFDP1/2"/>
</dbReference>
<dbReference type="PANTHER" id="PTHR48407">
    <property type="entry name" value="CRANIOFACIAL DEVELOPMENT PROTEIN 1"/>
    <property type="match status" value="1"/>
</dbReference>
<accession>A0ABM4TWF8</accession>
<organism evidence="5 6">
    <name type="scientific">Drosophila suzukii</name>
    <name type="common">Spotted-wing drosophila fruit fly</name>
    <dbReference type="NCBI Taxonomy" id="28584"/>
    <lineage>
        <taxon>Eukaryota</taxon>
        <taxon>Metazoa</taxon>
        <taxon>Ecdysozoa</taxon>
        <taxon>Arthropoda</taxon>
        <taxon>Hexapoda</taxon>
        <taxon>Insecta</taxon>
        <taxon>Pterygota</taxon>
        <taxon>Neoptera</taxon>
        <taxon>Endopterygota</taxon>
        <taxon>Diptera</taxon>
        <taxon>Brachycera</taxon>
        <taxon>Muscomorpha</taxon>
        <taxon>Ephydroidea</taxon>
        <taxon>Drosophilidae</taxon>
        <taxon>Drosophila</taxon>
        <taxon>Sophophora</taxon>
    </lineage>
</organism>
<evidence type="ECO:0000313" key="5">
    <source>
        <dbReference type="Proteomes" id="UP001652628"/>
    </source>
</evidence>
<dbReference type="InterPro" id="IPR011421">
    <property type="entry name" value="BCNT-C"/>
</dbReference>
<dbReference type="PANTHER" id="PTHR48407:SF1">
    <property type="entry name" value="CRANIOFACIAL DEVELOPMENT PROTEIN 1"/>
    <property type="match status" value="1"/>
</dbReference>
<dbReference type="PROSITE" id="PS51279">
    <property type="entry name" value="BCNT_C"/>
    <property type="match status" value="1"/>
</dbReference>
<feature type="compositionally biased region" description="Acidic residues" evidence="3">
    <location>
        <begin position="69"/>
        <end position="79"/>
    </location>
</feature>
<name>A0ABM4TWF8_DROSZ</name>
<reference evidence="6" key="2">
    <citation type="submission" date="2025-08" db="UniProtKB">
        <authorList>
            <consortium name="RefSeq"/>
        </authorList>
    </citation>
    <scope>IDENTIFICATION</scope>
</reference>
<evidence type="ECO:0000313" key="6">
    <source>
        <dbReference type="RefSeq" id="XP_070854308.1"/>
    </source>
</evidence>